<protein>
    <submittedName>
        <fullName evidence="9">Thiamine transporter 2-like</fullName>
    </submittedName>
</protein>
<organism evidence="9">
    <name type="scientific">Diabrotica virgifera virgifera</name>
    <name type="common">western corn rootworm</name>
    <dbReference type="NCBI Taxonomy" id="50390"/>
    <lineage>
        <taxon>Eukaryota</taxon>
        <taxon>Metazoa</taxon>
        <taxon>Ecdysozoa</taxon>
        <taxon>Arthropoda</taxon>
        <taxon>Hexapoda</taxon>
        <taxon>Insecta</taxon>
        <taxon>Pterygota</taxon>
        <taxon>Neoptera</taxon>
        <taxon>Endopterygota</taxon>
        <taxon>Coleoptera</taxon>
        <taxon>Polyphaga</taxon>
        <taxon>Cucujiformia</taxon>
        <taxon>Chrysomeloidea</taxon>
        <taxon>Chrysomelidae</taxon>
        <taxon>Galerucinae</taxon>
        <taxon>Diabroticina</taxon>
        <taxon>Diabroticites</taxon>
        <taxon>Diabrotica</taxon>
    </lineage>
</organism>
<feature type="transmembrane region" description="Helical" evidence="8">
    <location>
        <begin position="262"/>
        <end position="283"/>
    </location>
</feature>
<feature type="transmembrane region" description="Helical" evidence="8">
    <location>
        <begin position="318"/>
        <end position="339"/>
    </location>
</feature>
<gene>
    <name evidence="9" type="primary">LOC114333750</name>
</gene>
<dbReference type="Gene3D" id="1.20.1250.20">
    <property type="entry name" value="MFS general substrate transporter like domains"/>
    <property type="match status" value="1"/>
</dbReference>
<keyword evidence="6" id="KW-0325">Glycoprotein</keyword>
<evidence type="ECO:0000256" key="5">
    <source>
        <dbReference type="ARBA" id="ARBA00023136"/>
    </source>
</evidence>
<dbReference type="GO" id="GO:0005542">
    <property type="term" value="F:folic acid binding"/>
    <property type="evidence" value="ECO:0007669"/>
    <property type="project" value="UniProtKB-KW"/>
</dbReference>
<feature type="transmembrane region" description="Helical" evidence="8">
    <location>
        <begin position="46"/>
        <end position="67"/>
    </location>
</feature>
<keyword evidence="5 7" id="KW-0472">Membrane</keyword>
<dbReference type="InterPro" id="IPR036259">
    <property type="entry name" value="MFS_trans_sf"/>
</dbReference>
<reference evidence="9" key="1">
    <citation type="submission" date="2025-08" db="UniProtKB">
        <authorList>
            <consortium name="RefSeq"/>
        </authorList>
    </citation>
    <scope>IDENTIFICATION</scope>
    <source>
        <tissue evidence="9">Whole insect</tissue>
    </source>
</reference>
<dbReference type="NCBIfam" id="TIGR00806">
    <property type="entry name" value="rfc"/>
    <property type="match status" value="1"/>
</dbReference>
<dbReference type="GO" id="GO:0005886">
    <property type="term" value="C:plasma membrane"/>
    <property type="evidence" value="ECO:0007669"/>
    <property type="project" value="UniProtKB-UniRule"/>
</dbReference>
<dbReference type="AlphaFoldDB" id="A0A6P7G3E5"/>
<keyword evidence="2 8" id="KW-0812">Transmembrane</keyword>
<keyword evidence="3" id="KW-0290">Folate-binding</keyword>
<evidence type="ECO:0000256" key="8">
    <source>
        <dbReference type="SAM" id="Phobius"/>
    </source>
</evidence>
<comment type="similarity">
    <text evidence="1 7">Belongs to the reduced folate carrier (RFC) transporter (TC 2.A.48) family.</text>
</comment>
<evidence type="ECO:0000256" key="2">
    <source>
        <dbReference type="ARBA" id="ARBA00022692"/>
    </source>
</evidence>
<dbReference type="GO" id="GO:0090482">
    <property type="term" value="F:vitamin transmembrane transporter activity"/>
    <property type="evidence" value="ECO:0007669"/>
    <property type="project" value="InterPro"/>
</dbReference>
<feature type="transmembrane region" description="Helical" evidence="8">
    <location>
        <begin position="96"/>
        <end position="117"/>
    </location>
</feature>
<feature type="transmembrane region" description="Helical" evidence="8">
    <location>
        <begin position="295"/>
        <end position="312"/>
    </location>
</feature>
<dbReference type="PIRSF" id="PIRSF028739">
    <property type="entry name" value="Folate_carrier"/>
    <property type="match status" value="1"/>
</dbReference>
<feature type="transmembrane region" description="Helical" evidence="8">
    <location>
        <begin position="165"/>
        <end position="183"/>
    </location>
</feature>
<feature type="transmembrane region" description="Helical" evidence="8">
    <location>
        <begin position="138"/>
        <end position="159"/>
    </location>
</feature>
<keyword evidence="4 8" id="KW-1133">Transmembrane helix</keyword>
<evidence type="ECO:0000313" key="9">
    <source>
        <dbReference type="RefSeq" id="XP_028139543.1"/>
    </source>
</evidence>
<evidence type="ECO:0000256" key="3">
    <source>
        <dbReference type="ARBA" id="ARBA00022954"/>
    </source>
</evidence>
<dbReference type="PANTHER" id="PTHR10686">
    <property type="entry name" value="FOLATE TRANSPORTER"/>
    <property type="match status" value="1"/>
</dbReference>
<accession>A0A6P7G3E5</accession>
<proteinExistence type="inferred from homology"/>
<dbReference type="PANTHER" id="PTHR10686:SF18">
    <property type="entry name" value="IP11787P-RELATED"/>
    <property type="match status" value="1"/>
</dbReference>
<feature type="transmembrane region" description="Helical" evidence="8">
    <location>
        <begin position="74"/>
        <end position="90"/>
    </location>
</feature>
<feature type="transmembrane region" description="Helical" evidence="8">
    <location>
        <begin position="388"/>
        <end position="410"/>
    </location>
</feature>
<dbReference type="InterPro" id="IPR002666">
    <property type="entry name" value="Folate_carrier"/>
</dbReference>
<evidence type="ECO:0000256" key="1">
    <source>
        <dbReference type="ARBA" id="ARBA00005773"/>
    </source>
</evidence>
<sequence>MQEWLKISLILCIFGFLKEIRPSEPFIYEFLIDSRWRNVTDDEVTQQVYPAGTYSYLAHLVLVFLITDLCRYKPLIILLGASGIVIWSLLLWTKTLFYLLIVEALYGTFCATEVAYYSYIYTKVKTEYYQKVTSHTRAAILAGRAISGILAQLLISFDLMNYRDLNYITLAAMILATAWSLFLPTSKKSIYFHPEEEVSKPLSRKVTDAFTLMATHFKTSFTNGYVVKWSLWYALATCGFVQVQTYMQPLWTAIVNDPSKPIYNGAVEAVLTVIGFLGALVAGFLKTDWKIKGELCLTICSLFQGFIILFASRTNHVFWAYVCYVLFGGMYHFMITVTCSEIAKCIEDDSYGLVFGVNTFIAVVFQTILTAVVVTEGVGFALKPRDQYFVYGCVHIVIAALFICIGLAVWMKRSKDYKKAIILENGR</sequence>
<evidence type="ECO:0000256" key="6">
    <source>
        <dbReference type="ARBA" id="ARBA00023180"/>
    </source>
</evidence>
<feature type="transmembrane region" description="Helical" evidence="8">
    <location>
        <begin position="225"/>
        <end position="242"/>
    </location>
</feature>
<evidence type="ECO:0000256" key="4">
    <source>
        <dbReference type="ARBA" id="ARBA00022989"/>
    </source>
</evidence>
<name>A0A6P7G3E5_DIAVI</name>
<dbReference type="FunFam" id="1.20.1250.20:FF:000298">
    <property type="entry name" value="Thiamine transporter"/>
    <property type="match status" value="1"/>
</dbReference>
<comment type="subcellular location">
    <subcellularLocation>
        <location evidence="7">Membrane</location>
        <topology evidence="7">Multi-pass membrane protein</topology>
    </subcellularLocation>
</comment>
<feature type="transmembrane region" description="Helical" evidence="8">
    <location>
        <begin position="351"/>
        <end position="382"/>
    </location>
</feature>
<keyword evidence="7" id="KW-0813">Transport</keyword>
<dbReference type="Pfam" id="PF01770">
    <property type="entry name" value="Folate_carrier"/>
    <property type="match status" value="1"/>
</dbReference>
<dbReference type="FunCoup" id="A0A6P7G3E5">
    <property type="interactions" value="311"/>
</dbReference>
<dbReference type="InParanoid" id="A0A6P7G3E5"/>
<dbReference type="SUPFAM" id="SSF103473">
    <property type="entry name" value="MFS general substrate transporter"/>
    <property type="match status" value="1"/>
</dbReference>
<evidence type="ECO:0000256" key="7">
    <source>
        <dbReference type="PIRNR" id="PIRNR028739"/>
    </source>
</evidence>
<dbReference type="RefSeq" id="XP_028139543.1">
    <property type="nucleotide sequence ID" value="XM_028283742.1"/>
</dbReference>